<feature type="compositionally biased region" description="Polar residues" evidence="1">
    <location>
        <begin position="105"/>
        <end position="118"/>
    </location>
</feature>
<evidence type="ECO:0000313" key="3">
    <source>
        <dbReference type="Proteomes" id="UP000829354"/>
    </source>
</evidence>
<sequence length="411" mass="46967">MQLDSSRPNRRPEKHQHQVQKPREISNRSLMTYKFERLLTSKLHSLEDTLRTIESSIDCAVQERVAEAVQNLMESDMIQNMIDRRVQAILAESTTPPATPVSPTQNISTRSTLASDSEETISCASSTSADEEVASCSGLSDPIPTQSAPHYPNKWEFISCLHPGEVTNFKLEQFTDPVRTSLKMTSDQDIFPRMSLEEMIERDHPTTSDSKMFDEKKISCRNRTQGKHLTDEEFFCLAPCCSDMRLYQAASCPFLPAFVRNRLNKSEDCKVIVQRTANGIELITPIKWQLVTPVIPDQKTMPPDVPEEEDVESTEEEDPLSNRDVVEQLMHEYFIPTPHLPLDDIVFGPYLQRVRESDAVPKNLLRDLVRRVNSNLDSSYRSHHELELFAELDKVPIDEKYGRLPFMPMGN</sequence>
<reference evidence="2 3" key="1">
    <citation type="submission" date="2022-04" db="EMBL/GenBank/DDBJ databases">
        <title>Chromosome-level reference genomes for two strains of Caenorhabditis briggsae: an improved platform for comparative genomics.</title>
        <authorList>
            <person name="Stevens L."/>
            <person name="Andersen E."/>
        </authorList>
    </citation>
    <scope>NUCLEOTIDE SEQUENCE [LARGE SCALE GENOMIC DNA]</scope>
    <source>
        <strain evidence="2">VX34</strain>
        <tissue evidence="2">Whole-organism</tissue>
    </source>
</reference>
<accession>A0AAE9EAC5</accession>
<dbReference type="Proteomes" id="UP000829354">
    <property type="component" value="Chromosome II"/>
</dbReference>
<evidence type="ECO:0000313" key="2">
    <source>
        <dbReference type="EMBL" id="UMM15680.1"/>
    </source>
</evidence>
<protein>
    <submittedName>
        <fullName evidence="2">Uncharacterized protein</fullName>
    </submittedName>
</protein>
<proteinExistence type="predicted"/>
<feature type="region of interest" description="Disordered" evidence="1">
    <location>
        <begin position="95"/>
        <end position="118"/>
    </location>
</feature>
<dbReference type="EMBL" id="CP092621">
    <property type="protein sequence ID" value="UMM15680.1"/>
    <property type="molecule type" value="Genomic_DNA"/>
</dbReference>
<feature type="region of interest" description="Disordered" evidence="1">
    <location>
        <begin position="1"/>
        <end position="24"/>
    </location>
</feature>
<feature type="compositionally biased region" description="Basic residues" evidence="1">
    <location>
        <begin position="8"/>
        <end position="20"/>
    </location>
</feature>
<feature type="region of interest" description="Disordered" evidence="1">
    <location>
        <begin position="297"/>
        <end position="321"/>
    </location>
</feature>
<gene>
    <name evidence="2" type="ORF">L5515_013022</name>
</gene>
<dbReference type="AlphaFoldDB" id="A0AAE9EAC5"/>
<feature type="compositionally biased region" description="Low complexity" evidence="1">
    <location>
        <begin position="95"/>
        <end position="104"/>
    </location>
</feature>
<organism evidence="2 3">
    <name type="scientific">Caenorhabditis briggsae</name>
    <dbReference type="NCBI Taxonomy" id="6238"/>
    <lineage>
        <taxon>Eukaryota</taxon>
        <taxon>Metazoa</taxon>
        <taxon>Ecdysozoa</taxon>
        <taxon>Nematoda</taxon>
        <taxon>Chromadorea</taxon>
        <taxon>Rhabditida</taxon>
        <taxon>Rhabditina</taxon>
        <taxon>Rhabditomorpha</taxon>
        <taxon>Rhabditoidea</taxon>
        <taxon>Rhabditidae</taxon>
        <taxon>Peloderinae</taxon>
        <taxon>Caenorhabditis</taxon>
    </lineage>
</organism>
<feature type="compositionally biased region" description="Acidic residues" evidence="1">
    <location>
        <begin position="305"/>
        <end position="319"/>
    </location>
</feature>
<name>A0AAE9EAC5_CAEBR</name>
<keyword evidence="3" id="KW-1185">Reference proteome</keyword>
<evidence type="ECO:0000256" key="1">
    <source>
        <dbReference type="SAM" id="MobiDB-lite"/>
    </source>
</evidence>